<sequence>MADRLRSQAKLEQLQARFVGVGHSSTTKYEWMVNQHRDALSSIVGHPPLLAYMSTALGESRTQVRQQMLEKMIMPCGPPPPNH</sequence>
<name>A0AAF0AVT7_9SCHI</name>
<dbReference type="RefSeq" id="XP_056036608.1">
    <property type="nucleotide sequence ID" value="XM_056179343.1"/>
</dbReference>
<protein>
    <recommendedName>
        <fullName evidence="2">Splicing factor subunit</fullName>
    </recommendedName>
</protein>
<dbReference type="KEGG" id="som:SOMG_00549"/>
<evidence type="ECO:0000256" key="2">
    <source>
        <dbReference type="PIRNR" id="PIRNR037010"/>
    </source>
</evidence>
<dbReference type="GO" id="GO:0005686">
    <property type="term" value="C:U2 snRNP"/>
    <property type="evidence" value="ECO:0007669"/>
    <property type="project" value="TreeGrafter"/>
</dbReference>
<dbReference type="GeneID" id="80874032"/>
<accession>A0AAF0AVT7</accession>
<comment type="similarity">
    <text evidence="1 2">Belongs to the SF3B5 family.</text>
</comment>
<dbReference type="GO" id="GO:0071011">
    <property type="term" value="C:precatalytic spliceosome"/>
    <property type="evidence" value="ECO:0007669"/>
    <property type="project" value="TreeGrafter"/>
</dbReference>
<dbReference type="PANTHER" id="PTHR20978">
    <property type="entry name" value="SPLICING FACTOR 3B SUBUNIT 5"/>
    <property type="match status" value="1"/>
</dbReference>
<evidence type="ECO:0000256" key="1">
    <source>
        <dbReference type="ARBA" id="ARBA00009568"/>
    </source>
</evidence>
<organism evidence="3 4">
    <name type="scientific">Schizosaccharomyces osmophilus</name>
    <dbReference type="NCBI Taxonomy" id="2545709"/>
    <lineage>
        <taxon>Eukaryota</taxon>
        <taxon>Fungi</taxon>
        <taxon>Dikarya</taxon>
        <taxon>Ascomycota</taxon>
        <taxon>Taphrinomycotina</taxon>
        <taxon>Schizosaccharomycetes</taxon>
        <taxon>Schizosaccharomycetales</taxon>
        <taxon>Schizosaccharomycetaceae</taxon>
        <taxon>Schizosaccharomyces</taxon>
    </lineage>
</organism>
<dbReference type="InterPro" id="IPR009846">
    <property type="entry name" value="SF3b5/RDS3-10"/>
</dbReference>
<proteinExistence type="inferred from homology"/>
<dbReference type="Pfam" id="PF07189">
    <property type="entry name" value="SF3b10"/>
    <property type="match status" value="1"/>
</dbReference>
<dbReference type="InterPro" id="IPR017089">
    <property type="entry name" value="Splicing_factor_3B_subunit_5"/>
</dbReference>
<dbReference type="EMBL" id="CP115611">
    <property type="protein sequence ID" value="WBW72365.1"/>
    <property type="molecule type" value="Genomic_DNA"/>
</dbReference>
<gene>
    <name evidence="3" type="primary">sap10</name>
    <name evidence="3" type="ORF">SOMG_00549</name>
</gene>
<evidence type="ECO:0000313" key="3">
    <source>
        <dbReference type="EMBL" id="WBW72365.1"/>
    </source>
</evidence>
<dbReference type="PIRSF" id="PIRSF037010">
    <property type="entry name" value="Splicing_factor_3B_subunit_5"/>
    <property type="match status" value="1"/>
</dbReference>
<dbReference type="Proteomes" id="UP001212411">
    <property type="component" value="Chromosome 1"/>
</dbReference>
<dbReference type="GO" id="GO:0000398">
    <property type="term" value="P:mRNA splicing, via spliceosome"/>
    <property type="evidence" value="ECO:0007669"/>
    <property type="project" value="UniProtKB-UniRule"/>
</dbReference>
<reference evidence="3 4" key="1">
    <citation type="journal article" date="2023" name="G3 (Bethesda)">
        <title>A high-quality reference genome for the fission yeast Schizosaccharomyces osmophilus.</title>
        <authorList>
            <person name="Jia G.S."/>
            <person name="Zhang W.C."/>
            <person name="Liang Y."/>
            <person name="Liu X.H."/>
            <person name="Rhind N."/>
            <person name="Pidoux A."/>
            <person name="Brysch-Herzberg M."/>
            <person name="Du L.L."/>
        </authorList>
    </citation>
    <scope>NUCLEOTIDE SEQUENCE [LARGE SCALE GENOMIC DNA]</scope>
    <source>
        <strain evidence="3 4">CBS 15793</strain>
    </source>
</reference>
<evidence type="ECO:0000313" key="4">
    <source>
        <dbReference type="Proteomes" id="UP001212411"/>
    </source>
</evidence>
<keyword evidence="4" id="KW-1185">Reference proteome</keyword>
<dbReference type="AlphaFoldDB" id="A0AAF0AVT7"/>
<dbReference type="PANTHER" id="PTHR20978:SF0">
    <property type="entry name" value="SPLICING FACTOR 3B SUBUNIT 5"/>
    <property type="match status" value="1"/>
</dbReference>